<dbReference type="EMBL" id="LUKD01000001">
    <property type="protein sequence ID" value="KYG69044.1"/>
    <property type="molecule type" value="Genomic_DNA"/>
</dbReference>
<comment type="caution">
    <text evidence="2">The sequence shown here is derived from an EMBL/GenBank/DDBJ whole genome shotgun (WGS) entry which is preliminary data.</text>
</comment>
<keyword evidence="1" id="KW-1133">Transmembrane helix</keyword>
<dbReference type="InterPro" id="IPR029787">
    <property type="entry name" value="Nucleotide_cyclase"/>
</dbReference>
<dbReference type="Proteomes" id="UP000075799">
    <property type="component" value="Unassembled WGS sequence"/>
</dbReference>
<dbReference type="SUPFAM" id="SSF55073">
    <property type="entry name" value="Nucleotide cyclase"/>
    <property type="match status" value="1"/>
</dbReference>
<protein>
    <recommendedName>
        <fullName evidence="4">Adenylate cyclase</fullName>
    </recommendedName>
</protein>
<evidence type="ECO:0000313" key="2">
    <source>
        <dbReference type="EMBL" id="KYG69044.1"/>
    </source>
</evidence>
<sequence>MFGKNKKSILFLLVFSFWVFYVGLTGYQFFTQASKLADREIENRRENLDYILQSSIGALVQERPESLQDRLSRARKLHLIDFYILQNADEVVFFENNTGNVDDLNHNYKRFNEFITSDDLTFKTIKVMDFKLTAGTFSGKAEIIWETLMIMLPLFGKDIAIVTIMLGLIGFLLLKDIIQLSKTLAGRSRGEIAEIKTTSKEAETIVQASMGLEGERVRLEKLSEVYSETVGPAILHELKSGKEAPYNFEATMCRVDLNGYTQMFLEKDNTYLITILNQYFARAREVIQRYDGLIYQFVGDEIVFHFKDDMAPGLSTESLAAACIRDLFYEATVIENGLPEEANHYFKLKGSFAHGLMRFIKLDEGHALSGLPLIESVRLLSLVDDKSHQVLTFFQDASQDTEGLLFVFDRKVNQLKGFKEESMICRARDFNSIEWIFESSMWDRLSYFRADAHMLFTLKKLRLMAITRRDDDLVKILHALRFHKFETTMEEISKEAETTFHSFFTGEQEKLLSTKVLSAYVSLIGRIIPKEHWTKTLEDQLAKLLDHDDYRVQANTIVVLGKYGYPARKIWENMFSKNNRVAADTIVEVAKQQLNADVWDALHRLLSSTQASHRSSGDFALESILKYYGELDPVYLKTNPFLIKMQGLRKPKAA</sequence>
<reference evidence="2 3" key="1">
    <citation type="submission" date="2016-03" db="EMBL/GenBank/DDBJ databases">
        <authorList>
            <person name="Ploux O."/>
        </authorList>
    </citation>
    <scope>NUCLEOTIDE SEQUENCE [LARGE SCALE GENOMIC DNA]</scope>
    <source>
        <strain evidence="2 3">EC13</strain>
    </source>
</reference>
<feature type="transmembrane region" description="Helical" evidence="1">
    <location>
        <begin position="9"/>
        <end position="30"/>
    </location>
</feature>
<dbReference type="Gene3D" id="3.30.70.1230">
    <property type="entry name" value="Nucleotide cyclase"/>
    <property type="match status" value="1"/>
</dbReference>
<name>A0A161PF27_BDEBC</name>
<evidence type="ECO:0008006" key="4">
    <source>
        <dbReference type="Google" id="ProtNLM"/>
    </source>
</evidence>
<dbReference type="AlphaFoldDB" id="A0A161PF27"/>
<evidence type="ECO:0000256" key="1">
    <source>
        <dbReference type="SAM" id="Phobius"/>
    </source>
</evidence>
<evidence type="ECO:0000313" key="3">
    <source>
        <dbReference type="Proteomes" id="UP000075799"/>
    </source>
</evidence>
<keyword evidence="1" id="KW-0472">Membrane</keyword>
<organism evidence="2 3">
    <name type="scientific">Bdellovibrio bacteriovorus</name>
    <dbReference type="NCBI Taxonomy" id="959"/>
    <lineage>
        <taxon>Bacteria</taxon>
        <taxon>Pseudomonadati</taxon>
        <taxon>Bdellovibrionota</taxon>
        <taxon>Bdellovibrionia</taxon>
        <taxon>Bdellovibrionales</taxon>
        <taxon>Pseudobdellovibrionaceae</taxon>
        <taxon>Bdellovibrio</taxon>
    </lineage>
</organism>
<proteinExistence type="predicted"/>
<accession>A0A161PF27</accession>
<keyword evidence="1" id="KW-0812">Transmembrane</keyword>
<gene>
    <name evidence="2" type="ORF">AZI87_07415</name>
</gene>